<evidence type="ECO:0008006" key="4">
    <source>
        <dbReference type="Google" id="ProtNLM"/>
    </source>
</evidence>
<feature type="transmembrane region" description="Helical" evidence="1">
    <location>
        <begin position="309"/>
        <end position="329"/>
    </location>
</feature>
<gene>
    <name evidence="2" type="ORF">GCM10022224_039560</name>
</gene>
<feature type="transmembrane region" description="Helical" evidence="1">
    <location>
        <begin position="454"/>
        <end position="470"/>
    </location>
</feature>
<comment type="caution">
    <text evidence="2">The sequence shown here is derived from an EMBL/GenBank/DDBJ whole genome shotgun (WGS) entry which is preliminary data.</text>
</comment>
<protein>
    <recommendedName>
        <fullName evidence="4">DUF2029 domain-containing protein</fullName>
    </recommendedName>
</protein>
<organism evidence="2 3">
    <name type="scientific">Nonomuraea antimicrobica</name>
    <dbReference type="NCBI Taxonomy" id="561173"/>
    <lineage>
        <taxon>Bacteria</taxon>
        <taxon>Bacillati</taxon>
        <taxon>Actinomycetota</taxon>
        <taxon>Actinomycetes</taxon>
        <taxon>Streptosporangiales</taxon>
        <taxon>Streptosporangiaceae</taxon>
        <taxon>Nonomuraea</taxon>
    </lineage>
</organism>
<keyword evidence="1" id="KW-0472">Membrane</keyword>
<dbReference type="EMBL" id="BAAAZP010000075">
    <property type="protein sequence ID" value="GAA3671407.1"/>
    <property type="molecule type" value="Genomic_DNA"/>
</dbReference>
<feature type="transmembrane region" description="Helical" evidence="1">
    <location>
        <begin position="368"/>
        <end position="385"/>
    </location>
</feature>
<dbReference type="RefSeq" id="WP_344879612.1">
    <property type="nucleotide sequence ID" value="NZ_BAAAZP010000075.1"/>
</dbReference>
<evidence type="ECO:0000256" key="1">
    <source>
        <dbReference type="SAM" id="Phobius"/>
    </source>
</evidence>
<sequence>MSRSPLAVGAALAALAAVLLRIAAGPPGLHWYLLAWTLFAAALWLARRVGERRLGPLVLAGGIALAATGLTAPPSSSTDSYRYAWDGRVQAAGISPYDHPPSGAALVPLRDDWLFPPRCDAPGLAALPGGGCTRINRPAEPTIYPPVAQGYFLLVHWLSPEGARHKALQVGGWVLAVLALVALWRTAGARRAAYWAWCPAVPVEAVNNAHVDMLGVLLVVLAFGPAARAVYARAAFARAAFARAAFARAAFARAAEAQAARTRAAPGPAGHAVRGGLLGAAVAAKLLPATALPGALSGVLSGGVAWRRVLGTVLPAALVVAVSYLPYVLASGTSVLGYLPGYVKEERYDGPGGGNRYAVLRLLVPDSWAPYAAIALLGLVVLLVLRHGDPDRPWRGALLVSGSLLLLFTPGYSWYALLVVALAAMDGRWEWLGVALAGAVAYIAGPSAPAGPGTPFYAAAALAVLIGWAVRRRHRAPESRPPGRPAARIS</sequence>
<proteinExistence type="predicted"/>
<accession>A0ABP7BWB3</accession>
<feature type="transmembrane region" description="Helical" evidence="1">
    <location>
        <begin position="31"/>
        <end position="47"/>
    </location>
</feature>
<feature type="transmembrane region" description="Helical" evidence="1">
    <location>
        <begin position="54"/>
        <end position="72"/>
    </location>
</feature>
<keyword evidence="1" id="KW-0812">Transmembrane</keyword>
<keyword evidence="1" id="KW-1133">Transmembrane helix</keyword>
<feature type="transmembrane region" description="Helical" evidence="1">
    <location>
        <begin position="397"/>
        <end position="424"/>
    </location>
</feature>
<name>A0ABP7BWB3_9ACTN</name>
<evidence type="ECO:0000313" key="3">
    <source>
        <dbReference type="Proteomes" id="UP001500902"/>
    </source>
</evidence>
<reference evidence="3" key="1">
    <citation type="journal article" date="2019" name="Int. J. Syst. Evol. Microbiol.">
        <title>The Global Catalogue of Microorganisms (GCM) 10K type strain sequencing project: providing services to taxonomists for standard genome sequencing and annotation.</title>
        <authorList>
            <consortium name="The Broad Institute Genomics Platform"/>
            <consortium name="The Broad Institute Genome Sequencing Center for Infectious Disease"/>
            <person name="Wu L."/>
            <person name="Ma J."/>
        </authorList>
    </citation>
    <scope>NUCLEOTIDE SEQUENCE [LARGE SCALE GENOMIC DNA]</scope>
    <source>
        <strain evidence="3">JCM 16904</strain>
    </source>
</reference>
<evidence type="ECO:0000313" key="2">
    <source>
        <dbReference type="EMBL" id="GAA3671407.1"/>
    </source>
</evidence>
<feature type="transmembrane region" description="Helical" evidence="1">
    <location>
        <begin position="167"/>
        <end position="184"/>
    </location>
</feature>
<dbReference type="Proteomes" id="UP001500902">
    <property type="component" value="Unassembled WGS sequence"/>
</dbReference>
<keyword evidence="3" id="KW-1185">Reference proteome</keyword>